<evidence type="ECO:0000259" key="15">
    <source>
        <dbReference type="Pfam" id="PF05922"/>
    </source>
</evidence>
<dbReference type="Gene3D" id="2.60.120.380">
    <property type="match status" value="1"/>
</dbReference>
<dbReference type="InterPro" id="IPR041469">
    <property type="entry name" value="Subtilisin-like_FN3"/>
</dbReference>
<proteinExistence type="inferred from homology"/>
<feature type="domain" description="Peptidase S8/S53" evidence="13">
    <location>
        <begin position="199"/>
        <end position="649"/>
    </location>
</feature>
<protein>
    <submittedName>
        <fullName evidence="17">S8 family serine peptidase</fullName>
    </submittedName>
</protein>
<dbReference type="Gene3D" id="2.60.40.2310">
    <property type="match status" value="1"/>
</dbReference>
<dbReference type="PROSITE" id="PS00138">
    <property type="entry name" value="SUBTILASE_SER"/>
    <property type="match status" value="1"/>
</dbReference>
<comment type="similarity">
    <text evidence="2 10 11">Belongs to the peptidase S8 family.</text>
</comment>
<comment type="caution">
    <text evidence="17">The sequence shown here is derived from an EMBL/GenBank/DDBJ whole genome shotgun (WGS) entry which is preliminary data.</text>
</comment>
<dbReference type="Pfam" id="PF02225">
    <property type="entry name" value="PA"/>
    <property type="match status" value="1"/>
</dbReference>
<dbReference type="InterPro" id="IPR000209">
    <property type="entry name" value="Peptidase_S8/S53_dom"/>
</dbReference>
<dbReference type="PROSITE" id="PS00136">
    <property type="entry name" value="SUBTILASE_ASP"/>
    <property type="match status" value="1"/>
</dbReference>
<keyword evidence="6 10" id="KW-0378">Hydrolase</keyword>
<evidence type="ECO:0000256" key="2">
    <source>
        <dbReference type="ARBA" id="ARBA00011073"/>
    </source>
</evidence>
<feature type="active site" description="Charge relay system" evidence="9 10">
    <location>
        <position position="600"/>
    </location>
</feature>
<evidence type="ECO:0000313" key="17">
    <source>
        <dbReference type="EMBL" id="TQE94786.1"/>
    </source>
</evidence>
<reference evidence="17 18" key="1">
    <citation type="submission" date="2019-06" db="EMBL/GenBank/DDBJ databases">
        <title>Genome sequence of Litorilinea aerophila BAA-2444.</title>
        <authorList>
            <person name="Maclea K.S."/>
            <person name="Maurais E.G."/>
            <person name="Iannazzi L.C."/>
        </authorList>
    </citation>
    <scope>NUCLEOTIDE SEQUENCE [LARGE SCALE GENOMIC DNA]</scope>
    <source>
        <strain evidence="17 18">ATCC BAA-2444</strain>
    </source>
</reference>
<feature type="chain" id="PRO_5021971293" evidence="12">
    <location>
        <begin position="32"/>
        <end position="1025"/>
    </location>
</feature>
<keyword evidence="5 12" id="KW-0732">Signal</keyword>
<accession>A0A540VDD7</accession>
<evidence type="ECO:0000256" key="1">
    <source>
        <dbReference type="ARBA" id="ARBA00004613"/>
    </source>
</evidence>
<feature type="domain" description="PA" evidence="14">
    <location>
        <begin position="446"/>
        <end position="519"/>
    </location>
</feature>
<dbReference type="InterPro" id="IPR034197">
    <property type="entry name" value="Peptidases_S8_3"/>
</dbReference>
<evidence type="ECO:0000313" key="18">
    <source>
        <dbReference type="Proteomes" id="UP000317371"/>
    </source>
</evidence>
<feature type="active site" description="Charge relay system" evidence="9 10">
    <location>
        <position position="208"/>
    </location>
</feature>
<dbReference type="Gene3D" id="3.50.30.30">
    <property type="match status" value="1"/>
</dbReference>
<dbReference type="InterPro" id="IPR046450">
    <property type="entry name" value="PA_dom_sf"/>
</dbReference>
<dbReference type="Pfam" id="PF17766">
    <property type="entry name" value="fn3_6"/>
    <property type="match status" value="1"/>
</dbReference>
<evidence type="ECO:0000259" key="13">
    <source>
        <dbReference type="Pfam" id="PF00082"/>
    </source>
</evidence>
<dbReference type="Gene3D" id="3.40.50.200">
    <property type="entry name" value="Peptidase S8/S53 domain"/>
    <property type="match status" value="1"/>
</dbReference>
<evidence type="ECO:0000259" key="16">
    <source>
        <dbReference type="Pfam" id="PF17766"/>
    </source>
</evidence>
<keyword evidence="8" id="KW-0325">Glycoprotein</keyword>
<keyword evidence="7 10" id="KW-0720">Serine protease</keyword>
<dbReference type="AlphaFoldDB" id="A0A540VDD7"/>
<dbReference type="PRINTS" id="PR00723">
    <property type="entry name" value="SUBTILISIN"/>
</dbReference>
<feature type="domain" description="Inhibitor I9" evidence="15">
    <location>
        <begin position="73"/>
        <end position="176"/>
    </location>
</feature>
<dbReference type="GO" id="GO:0004252">
    <property type="term" value="F:serine-type endopeptidase activity"/>
    <property type="evidence" value="ECO:0007669"/>
    <property type="project" value="UniProtKB-UniRule"/>
</dbReference>
<evidence type="ECO:0000256" key="6">
    <source>
        <dbReference type="ARBA" id="ARBA00022801"/>
    </source>
</evidence>
<evidence type="ECO:0000256" key="8">
    <source>
        <dbReference type="ARBA" id="ARBA00023180"/>
    </source>
</evidence>
<dbReference type="InterPro" id="IPR045051">
    <property type="entry name" value="SBT"/>
</dbReference>
<evidence type="ECO:0000256" key="11">
    <source>
        <dbReference type="RuleBase" id="RU003355"/>
    </source>
</evidence>
<feature type="domain" description="Subtilisin-like protease fibronectin type-III" evidence="16">
    <location>
        <begin position="714"/>
        <end position="812"/>
    </location>
</feature>
<evidence type="ECO:0000256" key="9">
    <source>
        <dbReference type="PIRSR" id="PIRSR615500-1"/>
    </source>
</evidence>
<dbReference type="Pfam" id="PF00082">
    <property type="entry name" value="Peptidase_S8"/>
    <property type="match status" value="1"/>
</dbReference>
<keyword evidence="18" id="KW-1185">Reference proteome</keyword>
<keyword evidence="4 10" id="KW-0645">Protease</keyword>
<dbReference type="InterPro" id="IPR023827">
    <property type="entry name" value="Peptidase_S8_Asp-AS"/>
</dbReference>
<dbReference type="InParanoid" id="A0A540VDD7"/>
<feature type="signal peptide" evidence="12">
    <location>
        <begin position="1"/>
        <end position="31"/>
    </location>
</feature>
<dbReference type="PROSITE" id="PS51892">
    <property type="entry name" value="SUBTILASE"/>
    <property type="match status" value="1"/>
</dbReference>
<evidence type="ECO:0000256" key="4">
    <source>
        <dbReference type="ARBA" id="ARBA00022670"/>
    </source>
</evidence>
<dbReference type="InterPro" id="IPR036852">
    <property type="entry name" value="Peptidase_S8/S53_dom_sf"/>
</dbReference>
<evidence type="ECO:0000259" key="14">
    <source>
        <dbReference type="Pfam" id="PF02225"/>
    </source>
</evidence>
<dbReference type="InterPro" id="IPR037045">
    <property type="entry name" value="S8pro/Inhibitor_I9_sf"/>
</dbReference>
<dbReference type="InterPro" id="IPR023828">
    <property type="entry name" value="Peptidase_S8_Ser-AS"/>
</dbReference>
<evidence type="ECO:0000256" key="3">
    <source>
        <dbReference type="ARBA" id="ARBA00022525"/>
    </source>
</evidence>
<dbReference type="SUPFAM" id="SSF52743">
    <property type="entry name" value="Subtilisin-like"/>
    <property type="match status" value="1"/>
</dbReference>
<dbReference type="Proteomes" id="UP000317371">
    <property type="component" value="Unassembled WGS sequence"/>
</dbReference>
<dbReference type="InterPro" id="IPR010259">
    <property type="entry name" value="S8pro/Inhibitor_I9"/>
</dbReference>
<dbReference type="CDD" id="cd04852">
    <property type="entry name" value="Peptidases_S8_3"/>
    <property type="match status" value="1"/>
</dbReference>
<gene>
    <name evidence="17" type="ORF">FKZ61_15285</name>
</gene>
<sequence length="1025" mass="106363">MKVSEKARRRLWSLTALLLVAMLLSTTVVSAQSGGSDIFLPFVSSGSQPAGLGNNGPVPTAPTRTLDDIQIDSYIVVMALDPVIAFEGNASFAATKPGKGQKINPNSAHVKRYQAFLRETHDKALAAAGIPATNKLHDYTVALNGFAARMSEKQARQLAQQDGVVLVQQDELLQLQTDSSPTFLGLTAPGGAWLKGYNGEGVVVGVIDTGIWPEHPSFADDGSYAPPHTGPLPCEFGNTAHNPNDAPFTCNNKLIGARQMLATYRALIGADPDEFDSARDDNGHGTHTAATAAGNGGVPASIFGMPLGTVSGIAPRAHIVAYKGLGNLGGFTSDLAAAIDQAVADGVDVINYSVGGGASLTGADEIAYLFAADAGVFVATSAGNSGPGPGTIGGPASAPWLTTVGASTQRRFFQGTVHTADGRSFSGASITPGLTARPLVDAEFAGGDLCIPGTLAPNIVAGKIVLCRRGAIARAAKSLAVYQAGGAGMVLYNNSDDDNLFTDTHWVPSVHIDNTPGLEIKAYIASTAKPMAKITTGERGVWESAPSMTIFSSRGPDPVAEDIIKPDVTAPGMQILAAWSPFGDVGEVSGQLFAAIAGTSMSSPHVAGLFALIKQAHPDWTPAMARSALMTTAYQDVRDNDRVSPADPFDMGAGHVDPGNKAGKGSIFEPGLVYDAGFLDYLGFLCDAAPEVFANPAATCASLQSIGIPTDASDLNLPSIGIAELPGRQTVRRTVTSVAKEQGWRNYKVSVEAPPGFEVTVDPPRLRLKSGETAIYSVTITTVDAPIGEWRFGSLTWTADNKHYEVYSPIAVRAALFSAPAEISGSGESGSASFDIRFGYTGSYTAAPHGLEPATVTSDTVVQDPDQTFDPADGFSNAHVFNLSGVAHFRIAMPPEATEPDADLDIYVQDPNGDIVASSTSGGTDELIDIPLPMDGAWTVWVHGWSTPGGDSDYNMWTWAVPLASGGSLTVDAAPAAAVLGTTGTVQVSWSGAGTGTLSDWYLGAVSHTGDSGLMGLTLVEVDNR</sequence>
<dbReference type="InterPro" id="IPR015500">
    <property type="entry name" value="Peptidase_S8_subtilisin-rel"/>
</dbReference>
<dbReference type="FunCoup" id="A0A540VDD7">
    <property type="interactions" value="114"/>
</dbReference>
<dbReference type="Pfam" id="PF05922">
    <property type="entry name" value="Inhibitor_I9"/>
    <property type="match status" value="1"/>
</dbReference>
<evidence type="ECO:0000256" key="10">
    <source>
        <dbReference type="PROSITE-ProRule" id="PRU01240"/>
    </source>
</evidence>
<dbReference type="GO" id="GO:0006508">
    <property type="term" value="P:proteolysis"/>
    <property type="evidence" value="ECO:0007669"/>
    <property type="project" value="UniProtKB-KW"/>
</dbReference>
<feature type="active site" description="Charge relay system" evidence="9 10">
    <location>
        <position position="284"/>
    </location>
</feature>
<organism evidence="17 18">
    <name type="scientific">Litorilinea aerophila</name>
    <dbReference type="NCBI Taxonomy" id="1204385"/>
    <lineage>
        <taxon>Bacteria</taxon>
        <taxon>Bacillati</taxon>
        <taxon>Chloroflexota</taxon>
        <taxon>Caldilineae</taxon>
        <taxon>Caldilineales</taxon>
        <taxon>Caldilineaceae</taxon>
        <taxon>Litorilinea</taxon>
    </lineage>
</organism>
<evidence type="ECO:0000256" key="7">
    <source>
        <dbReference type="ARBA" id="ARBA00022825"/>
    </source>
</evidence>
<dbReference type="OrthoDB" id="9798386at2"/>
<keyword evidence="3" id="KW-0964">Secreted</keyword>
<evidence type="ECO:0000256" key="12">
    <source>
        <dbReference type="SAM" id="SignalP"/>
    </source>
</evidence>
<comment type="subcellular location">
    <subcellularLocation>
        <location evidence="1">Secreted</location>
    </subcellularLocation>
</comment>
<dbReference type="CDD" id="cd02120">
    <property type="entry name" value="PA_subtilisin_like"/>
    <property type="match status" value="1"/>
</dbReference>
<dbReference type="Gene3D" id="3.30.70.80">
    <property type="entry name" value="Peptidase S8 propeptide/proteinase inhibitor I9"/>
    <property type="match status" value="1"/>
</dbReference>
<dbReference type="EMBL" id="VIGC01000020">
    <property type="protein sequence ID" value="TQE94786.1"/>
    <property type="molecule type" value="Genomic_DNA"/>
</dbReference>
<dbReference type="PANTHER" id="PTHR10795">
    <property type="entry name" value="PROPROTEIN CONVERTASE SUBTILISIN/KEXIN"/>
    <property type="match status" value="1"/>
</dbReference>
<dbReference type="SUPFAM" id="SSF52025">
    <property type="entry name" value="PA domain"/>
    <property type="match status" value="1"/>
</dbReference>
<dbReference type="GO" id="GO:0005576">
    <property type="term" value="C:extracellular region"/>
    <property type="evidence" value="ECO:0007669"/>
    <property type="project" value="UniProtKB-SubCell"/>
</dbReference>
<evidence type="ECO:0000256" key="5">
    <source>
        <dbReference type="ARBA" id="ARBA00022729"/>
    </source>
</evidence>
<name>A0A540VDD7_9CHLR</name>
<dbReference type="InterPro" id="IPR003137">
    <property type="entry name" value="PA_domain"/>
</dbReference>